<protein>
    <submittedName>
        <fullName evidence="2">Uncharacterized protein</fullName>
    </submittedName>
</protein>
<reference evidence="2 3" key="1">
    <citation type="submission" date="2017-06" db="EMBL/GenBank/DDBJ databases">
        <title>Novel microbial phyla capable of carbon fixation and sulfur reduction in deep-sea sediments.</title>
        <authorList>
            <person name="Huang J."/>
            <person name="Baker B."/>
            <person name="Wang Y."/>
        </authorList>
    </citation>
    <scope>NUCLEOTIDE SEQUENCE [LARGE SCALE GENOMIC DNA]</scope>
    <source>
        <strain evidence="2">B3_TA06</strain>
    </source>
</reference>
<dbReference type="EMBL" id="NJBO01000003">
    <property type="protein sequence ID" value="TKJ43612.1"/>
    <property type="molecule type" value="Genomic_DNA"/>
</dbReference>
<dbReference type="Proteomes" id="UP000317778">
    <property type="component" value="Unassembled WGS sequence"/>
</dbReference>
<keyword evidence="1" id="KW-1133">Transmembrane helix</keyword>
<gene>
    <name evidence="2" type="ORF">CEE36_02720</name>
</gene>
<organism evidence="2 3">
    <name type="scientific">candidate division TA06 bacterium B3_TA06</name>
    <dbReference type="NCBI Taxonomy" id="2012487"/>
    <lineage>
        <taxon>Bacteria</taxon>
        <taxon>Bacteria division TA06</taxon>
    </lineage>
</organism>
<sequence>MSDVSKGDRVREWLKVFVPIITAVLVVGGGGRVSIRVANNIQRKVQERSNDIEVAHMVIDVLVAKDMSLYAWLPDLIGTISDSLLQDVMAKGVKADTTVPDTIREAVQERLLEVSVDSERLGVQIMYMKGDSVSMDRARKAKEFLVAKGFQCFITPASHEWYYVRWGRPETPVAEIRHSKSELDFAKRVKGKLDTHSDLGEFKLKKIGGSMSPTSISIVLPDKTK</sequence>
<keyword evidence="1" id="KW-0472">Membrane</keyword>
<evidence type="ECO:0000256" key="1">
    <source>
        <dbReference type="SAM" id="Phobius"/>
    </source>
</evidence>
<accession>A0A532V8Z4</accession>
<evidence type="ECO:0000313" key="2">
    <source>
        <dbReference type="EMBL" id="TKJ43612.1"/>
    </source>
</evidence>
<name>A0A532V8Z4_UNCT6</name>
<comment type="caution">
    <text evidence="2">The sequence shown here is derived from an EMBL/GenBank/DDBJ whole genome shotgun (WGS) entry which is preliminary data.</text>
</comment>
<keyword evidence="1" id="KW-0812">Transmembrane</keyword>
<evidence type="ECO:0000313" key="3">
    <source>
        <dbReference type="Proteomes" id="UP000317778"/>
    </source>
</evidence>
<dbReference type="AlphaFoldDB" id="A0A532V8Z4"/>
<feature type="transmembrane region" description="Helical" evidence="1">
    <location>
        <begin position="16"/>
        <end position="35"/>
    </location>
</feature>
<proteinExistence type="predicted"/>